<evidence type="ECO:0000313" key="1">
    <source>
        <dbReference type="EMBL" id="CAG9950525.1"/>
    </source>
</evidence>
<protein>
    <submittedName>
        <fullName evidence="1">Uncharacterized protein</fullName>
    </submittedName>
</protein>
<evidence type="ECO:0000313" key="2">
    <source>
        <dbReference type="Proteomes" id="UP000836387"/>
    </source>
</evidence>
<accession>A0ACA9UB79</accession>
<comment type="caution">
    <text evidence="1">The sequence shown here is derived from an EMBL/GenBank/DDBJ whole genome shotgun (WGS) entry which is preliminary data.</text>
</comment>
<name>A0ACA9UB79_BIOOC</name>
<proteinExistence type="predicted"/>
<organism evidence="1 2">
    <name type="scientific">Clonostachys rosea f. rosea IK726</name>
    <dbReference type="NCBI Taxonomy" id="1349383"/>
    <lineage>
        <taxon>Eukaryota</taxon>
        <taxon>Fungi</taxon>
        <taxon>Dikarya</taxon>
        <taxon>Ascomycota</taxon>
        <taxon>Pezizomycotina</taxon>
        <taxon>Sordariomycetes</taxon>
        <taxon>Hypocreomycetidae</taxon>
        <taxon>Hypocreales</taxon>
        <taxon>Bionectriaceae</taxon>
        <taxon>Clonostachys</taxon>
    </lineage>
</organism>
<sequence>MLNDESRNSSSFFAMSDSETNSDCHNHLIPHKAPLKLRDVYFSHGRWYGKNGDIEREKYKFPIDEVRGNQLGYAAMKLTSSTCKEEKTRLDIFHKFFLVARNNNLFSAPLDAESPLRVLDIGTGTGIWAIELSEKYPQMHVQGLDINMIQPEMIPRTMEPPKLHDVEGSWDTLSLDWDFIHVRTLFGSIQCWTTLYKKIFMHLKPDTGFVEQAEIDWAPQCNDNSLPPNSALHQWASRLLGAMDLYGRPMRVHPGQTRRWLALAGFTDINETVVRVCYSPWSEDENAKEAGRWFNAGLSEGLMALSLSAMVTILGMSEEEVEVLCDKVRQEICTLSYHAYCRIEKARTFSCYPRFKLWFEHVT</sequence>
<dbReference type="Proteomes" id="UP000836387">
    <property type="component" value="Unassembled WGS sequence"/>
</dbReference>
<reference evidence="1" key="1">
    <citation type="submission" date="2020-04" db="EMBL/GenBank/DDBJ databases">
        <authorList>
            <person name="Broberg M."/>
        </authorList>
    </citation>
    <scope>NUCLEOTIDE SEQUENCE</scope>
</reference>
<keyword evidence="2" id="KW-1185">Reference proteome</keyword>
<dbReference type="EMBL" id="CADEHS020000178">
    <property type="protein sequence ID" value="CAG9950525.1"/>
    <property type="molecule type" value="Genomic_DNA"/>
</dbReference>
<gene>
    <name evidence="1" type="ORF">CRV2_00019090</name>
</gene>
<reference evidence="1" key="2">
    <citation type="submission" date="2021-10" db="EMBL/GenBank/DDBJ databases">
        <authorList>
            <person name="Piombo E."/>
        </authorList>
    </citation>
    <scope>NUCLEOTIDE SEQUENCE</scope>
</reference>